<feature type="region of interest" description="Disordered" evidence="1">
    <location>
        <begin position="1"/>
        <end position="21"/>
    </location>
</feature>
<dbReference type="Pfam" id="PF01381">
    <property type="entry name" value="HTH_3"/>
    <property type="match status" value="1"/>
</dbReference>
<accession>A0ABZ2TVB9</accession>
<name>A0ABZ2TVB9_9ACTN</name>
<organism evidence="3 4">
    <name type="scientific">Gordonia hydrophobica</name>
    <dbReference type="NCBI Taxonomy" id="40516"/>
    <lineage>
        <taxon>Bacteria</taxon>
        <taxon>Bacillati</taxon>
        <taxon>Actinomycetota</taxon>
        <taxon>Actinomycetes</taxon>
        <taxon>Mycobacteriales</taxon>
        <taxon>Gordoniaceae</taxon>
        <taxon>Gordonia</taxon>
    </lineage>
</organism>
<sequence length="98" mass="10661">MDGSLARAARHLSQVSPRTIARHAGIKPEALRQYEKGGSSLSDAEVQRVTEALVHYGAHFIPEDEFGGVGVRRKFTQTSVQLIETWESEGGPVGDDDV</sequence>
<evidence type="ECO:0000259" key="2">
    <source>
        <dbReference type="Pfam" id="PF01381"/>
    </source>
</evidence>
<dbReference type="Proteomes" id="UP001479933">
    <property type="component" value="Chromosome"/>
</dbReference>
<proteinExistence type="predicted"/>
<dbReference type="Gene3D" id="1.10.260.40">
    <property type="entry name" value="lambda repressor-like DNA-binding domains"/>
    <property type="match status" value="1"/>
</dbReference>
<evidence type="ECO:0000256" key="1">
    <source>
        <dbReference type="SAM" id="MobiDB-lite"/>
    </source>
</evidence>
<protein>
    <submittedName>
        <fullName evidence="3">Helix-turn-helix transcriptional regulator</fullName>
    </submittedName>
</protein>
<reference evidence="3 4" key="1">
    <citation type="journal article" date="2023" name="Virus Evol.">
        <title>Computational host range prediction-The good, the bad, and the ugly.</title>
        <authorList>
            <person name="Howell A.A."/>
            <person name="Versoza C.J."/>
            <person name="Pfeifer S.P."/>
        </authorList>
    </citation>
    <scope>NUCLEOTIDE SEQUENCE [LARGE SCALE GENOMIC DNA]</scope>
    <source>
        <strain evidence="3 4">1610/1b</strain>
    </source>
</reference>
<feature type="domain" description="HTH cro/C1-type" evidence="2">
    <location>
        <begin position="6"/>
        <end position="53"/>
    </location>
</feature>
<dbReference type="InterPro" id="IPR010982">
    <property type="entry name" value="Lambda_DNA-bd_dom_sf"/>
</dbReference>
<keyword evidence="4" id="KW-1185">Reference proteome</keyword>
<dbReference type="EMBL" id="CP136137">
    <property type="protein sequence ID" value="WYY05555.1"/>
    <property type="molecule type" value="Genomic_DNA"/>
</dbReference>
<dbReference type="InterPro" id="IPR001387">
    <property type="entry name" value="Cro/C1-type_HTH"/>
</dbReference>
<dbReference type="CDD" id="cd00093">
    <property type="entry name" value="HTH_XRE"/>
    <property type="match status" value="1"/>
</dbReference>
<gene>
    <name evidence="3" type="ORF">RVF87_10635</name>
</gene>
<evidence type="ECO:0000313" key="3">
    <source>
        <dbReference type="EMBL" id="WYY05555.1"/>
    </source>
</evidence>
<dbReference type="RefSeq" id="WP_239588415.1">
    <property type="nucleotide sequence ID" value="NZ_CP136137.1"/>
</dbReference>
<evidence type="ECO:0000313" key="4">
    <source>
        <dbReference type="Proteomes" id="UP001479933"/>
    </source>
</evidence>